<name>A0A151RJ54_CAJCA</name>
<sequence>MASNTNTTSDNKLKTAAEDGDINLLYSVIEEDPQVLDHIDSISFVETPLHVAASFGNIGFAVEIMRLKPSFAWKLNPQGYTPMHLAMQHGHKRMVVRFVDVNKELVRVKGREGVTPLHFASQIGEVELLGNFLLACPDSIEDVSIRSETALHIAVRYQQYEALQLLVGWLKRTCQTNAIQIEKTILNWKDDAGNTILHVSALLNDSKALELLLKTKIDLKAKNLEKLTALDIATSAEIKKILVKAGAKRGSSVTDAPTLVDILKWNITLMEKIVIFILRIRRDITEDQRNALLGVAALIATATYQSVLSPPGGVFQASADNNNINTTSSNSTATEGNAGTSVLNEGDFLTLSIINSLCILVSTVTIHILTPSGIVGSILITPMFWFAYCYLYSMKVISPTNATQIVNLIMMCLFVTLHSGIQWTFSIVYKRLKHHYKKRKVETRNIDIGRNLW</sequence>
<feature type="transmembrane region" description="Helical" evidence="3">
    <location>
        <begin position="374"/>
        <end position="393"/>
    </location>
</feature>
<evidence type="ECO:0000256" key="2">
    <source>
        <dbReference type="PROSITE-ProRule" id="PRU00023"/>
    </source>
</evidence>
<dbReference type="Gene3D" id="1.25.40.20">
    <property type="entry name" value="Ankyrin repeat-containing domain"/>
    <property type="match status" value="1"/>
</dbReference>
<feature type="transmembrane region" description="Helical" evidence="3">
    <location>
        <begin position="348"/>
        <end position="369"/>
    </location>
</feature>
<keyword evidence="3" id="KW-0472">Membrane</keyword>
<dbReference type="OMA" id="LICAIVN"/>
<dbReference type="SMART" id="SM00248">
    <property type="entry name" value="ANK"/>
    <property type="match status" value="5"/>
</dbReference>
<dbReference type="PANTHER" id="PTHR24128:SF87">
    <property type="entry name" value="ANKYRIN REPEAT FAMILY PROTEIN"/>
    <property type="match status" value="1"/>
</dbReference>
<dbReference type="PROSITE" id="PS50297">
    <property type="entry name" value="ANK_REP_REGION"/>
    <property type="match status" value="2"/>
</dbReference>
<dbReference type="InterPro" id="IPR036770">
    <property type="entry name" value="Ankyrin_rpt-contain_sf"/>
</dbReference>
<dbReference type="GO" id="GO:0005886">
    <property type="term" value="C:plasma membrane"/>
    <property type="evidence" value="ECO:0007669"/>
    <property type="project" value="UniProtKB-SubCell"/>
</dbReference>
<dbReference type="PANTHER" id="PTHR24128">
    <property type="entry name" value="HOMEOBOX PROTEIN WARIAI"/>
    <property type="match status" value="1"/>
</dbReference>
<feature type="transmembrane region" description="Helical" evidence="3">
    <location>
        <begin position="405"/>
        <end position="429"/>
    </location>
</feature>
<dbReference type="Pfam" id="PF12796">
    <property type="entry name" value="Ank_2"/>
    <property type="match status" value="2"/>
</dbReference>
<keyword evidence="2" id="KW-0040">ANK repeat</keyword>
<dbReference type="AlphaFoldDB" id="A0A151RJ54"/>
<reference evidence="5" key="1">
    <citation type="journal article" date="2012" name="Nat. Biotechnol.">
        <title>Draft genome sequence of pigeonpea (Cajanus cajan), an orphan legume crop of resource-poor farmers.</title>
        <authorList>
            <person name="Varshney R.K."/>
            <person name="Chen W."/>
            <person name="Li Y."/>
            <person name="Bharti A.K."/>
            <person name="Saxena R.K."/>
            <person name="Schlueter J.A."/>
            <person name="Donoghue M.T."/>
            <person name="Azam S."/>
            <person name="Fan G."/>
            <person name="Whaley A.M."/>
            <person name="Farmer A.D."/>
            <person name="Sheridan J."/>
            <person name="Iwata A."/>
            <person name="Tuteja R."/>
            <person name="Penmetsa R.V."/>
            <person name="Wu W."/>
            <person name="Upadhyaya H.D."/>
            <person name="Yang S.P."/>
            <person name="Shah T."/>
            <person name="Saxena K.B."/>
            <person name="Michael T."/>
            <person name="McCombie W.R."/>
            <person name="Yang B."/>
            <person name="Zhang G."/>
            <person name="Yang H."/>
            <person name="Wang J."/>
            <person name="Spillane C."/>
            <person name="Cook D.R."/>
            <person name="May G.D."/>
            <person name="Xu X."/>
            <person name="Jackson S.A."/>
        </authorList>
    </citation>
    <scope>NUCLEOTIDE SEQUENCE [LARGE SCALE GENOMIC DNA]</scope>
</reference>
<feature type="domain" description="PGG" evidence="4">
    <location>
        <begin position="285"/>
        <end position="374"/>
    </location>
</feature>
<evidence type="ECO:0000259" key="4">
    <source>
        <dbReference type="Pfam" id="PF13962"/>
    </source>
</evidence>
<dbReference type="PROSITE" id="PS50088">
    <property type="entry name" value="ANK_REPEAT"/>
    <property type="match status" value="3"/>
</dbReference>
<dbReference type="InterPro" id="IPR026961">
    <property type="entry name" value="PGG_dom"/>
</dbReference>
<dbReference type="Pfam" id="PF13962">
    <property type="entry name" value="PGG"/>
    <property type="match status" value="1"/>
</dbReference>
<gene>
    <name evidence="5" type="ORF">KK1_035974</name>
</gene>
<feature type="repeat" description="ANK" evidence="2">
    <location>
        <begin position="112"/>
        <end position="134"/>
    </location>
</feature>
<keyword evidence="3" id="KW-0812">Transmembrane</keyword>
<comment type="subcellular location">
    <subcellularLocation>
        <location evidence="1">Cell membrane</location>
        <topology evidence="1">Peripheral membrane protein</topology>
        <orientation evidence="1">Cytoplasmic side</orientation>
    </subcellularLocation>
</comment>
<keyword evidence="6" id="KW-1185">Reference proteome</keyword>
<keyword evidence="3" id="KW-1133">Transmembrane helix</keyword>
<dbReference type="InterPro" id="IPR002110">
    <property type="entry name" value="Ankyrin_rpt"/>
</dbReference>
<dbReference type="SUPFAM" id="SSF48403">
    <property type="entry name" value="Ankyrin repeat"/>
    <property type="match status" value="1"/>
</dbReference>
<dbReference type="OrthoDB" id="7729168at2759"/>
<evidence type="ECO:0000313" key="5">
    <source>
        <dbReference type="EMBL" id="KYP42604.1"/>
    </source>
</evidence>
<feature type="repeat" description="ANK" evidence="2">
    <location>
        <begin position="192"/>
        <end position="224"/>
    </location>
</feature>
<protein>
    <submittedName>
        <fullName evidence="5">Ankyrin repeat-containing protein At2g01680 family</fullName>
    </submittedName>
</protein>
<dbReference type="Gramene" id="C.cajan_35764.t">
    <property type="protein sequence ID" value="C.cajan_35764.t"/>
    <property type="gene ID" value="C.cajan_35764"/>
</dbReference>
<organism evidence="5 6">
    <name type="scientific">Cajanus cajan</name>
    <name type="common">Pigeon pea</name>
    <name type="synonym">Cajanus indicus</name>
    <dbReference type="NCBI Taxonomy" id="3821"/>
    <lineage>
        <taxon>Eukaryota</taxon>
        <taxon>Viridiplantae</taxon>
        <taxon>Streptophyta</taxon>
        <taxon>Embryophyta</taxon>
        <taxon>Tracheophyta</taxon>
        <taxon>Spermatophyta</taxon>
        <taxon>Magnoliopsida</taxon>
        <taxon>eudicotyledons</taxon>
        <taxon>Gunneridae</taxon>
        <taxon>Pentapetalae</taxon>
        <taxon>rosids</taxon>
        <taxon>fabids</taxon>
        <taxon>Fabales</taxon>
        <taxon>Fabaceae</taxon>
        <taxon>Papilionoideae</taxon>
        <taxon>50 kb inversion clade</taxon>
        <taxon>NPAAA clade</taxon>
        <taxon>indigoferoid/millettioid clade</taxon>
        <taxon>Phaseoleae</taxon>
        <taxon>Cajanus</taxon>
    </lineage>
</organism>
<evidence type="ECO:0000256" key="3">
    <source>
        <dbReference type="SAM" id="Phobius"/>
    </source>
</evidence>
<evidence type="ECO:0000313" key="6">
    <source>
        <dbReference type="Proteomes" id="UP000075243"/>
    </source>
</evidence>
<accession>A0A151RJ54</accession>
<evidence type="ECO:0000256" key="1">
    <source>
        <dbReference type="ARBA" id="ARBA00004413"/>
    </source>
</evidence>
<proteinExistence type="predicted"/>
<dbReference type="EMBL" id="KQ483709">
    <property type="protein sequence ID" value="KYP42604.1"/>
    <property type="molecule type" value="Genomic_DNA"/>
</dbReference>
<dbReference type="Proteomes" id="UP000075243">
    <property type="component" value="Unassembled WGS sequence"/>
</dbReference>
<feature type="repeat" description="ANK" evidence="2">
    <location>
        <begin position="78"/>
        <end position="99"/>
    </location>
</feature>